<accession>A0A1H6LBQ2</accession>
<dbReference type="EMBL" id="FNXG01000002">
    <property type="protein sequence ID" value="SEH86018.1"/>
    <property type="molecule type" value="Genomic_DNA"/>
</dbReference>
<dbReference type="GO" id="GO:0005829">
    <property type="term" value="C:cytosol"/>
    <property type="evidence" value="ECO:0007669"/>
    <property type="project" value="UniProtKB-ARBA"/>
</dbReference>
<dbReference type="PANTHER" id="PTHR11544">
    <property type="entry name" value="COLD SHOCK DOMAIN CONTAINING PROTEINS"/>
    <property type="match status" value="1"/>
</dbReference>
<dbReference type="GO" id="GO:0003677">
    <property type="term" value="F:DNA binding"/>
    <property type="evidence" value="ECO:0007669"/>
    <property type="project" value="UniProtKB-KW"/>
</dbReference>
<dbReference type="PRINTS" id="PR00050">
    <property type="entry name" value="COLDSHOCK"/>
</dbReference>
<dbReference type="Gene3D" id="2.40.50.140">
    <property type="entry name" value="Nucleic acid-binding proteins"/>
    <property type="match status" value="2"/>
</dbReference>
<feature type="compositionally biased region" description="Low complexity" evidence="1">
    <location>
        <begin position="187"/>
        <end position="221"/>
    </location>
</feature>
<dbReference type="InterPro" id="IPR012340">
    <property type="entry name" value="NA-bd_OB-fold"/>
</dbReference>
<evidence type="ECO:0000256" key="1">
    <source>
        <dbReference type="SAM" id="MobiDB-lite"/>
    </source>
</evidence>
<dbReference type="OrthoDB" id="9791685at2"/>
<dbReference type="AlphaFoldDB" id="A0A1H6LBQ2"/>
<dbReference type="CDD" id="cd04458">
    <property type="entry name" value="CSP_CDS"/>
    <property type="match status" value="2"/>
</dbReference>
<reference evidence="4" key="1">
    <citation type="submission" date="2016-10" db="EMBL/GenBank/DDBJ databases">
        <authorList>
            <person name="Varghese N."/>
            <person name="Submissions S."/>
        </authorList>
    </citation>
    <scope>NUCLEOTIDE SEQUENCE [LARGE SCALE GENOMIC DNA]</scope>
    <source>
        <strain evidence="4">DSM 11593</strain>
    </source>
</reference>
<dbReference type="RefSeq" id="WP_090846865.1">
    <property type="nucleotide sequence ID" value="NZ_FNXG01000002.1"/>
</dbReference>
<dbReference type="Pfam" id="PF00313">
    <property type="entry name" value="CSD"/>
    <property type="match status" value="2"/>
</dbReference>
<keyword evidence="3" id="KW-0238">DNA-binding</keyword>
<dbReference type="InterPro" id="IPR050181">
    <property type="entry name" value="Cold_shock_domain"/>
</dbReference>
<evidence type="ECO:0000313" key="3">
    <source>
        <dbReference type="EMBL" id="SEH86018.1"/>
    </source>
</evidence>
<name>A0A1H6LBQ2_9RHOB</name>
<dbReference type="InterPro" id="IPR011129">
    <property type="entry name" value="CSD"/>
</dbReference>
<organism evidence="3 4">
    <name type="scientific">Paracoccus alkenifer</name>
    <dbReference type="NCBI Taxonomy" id="65735"/>
    <lineage>
        <taxon>Bacteria</taxon>
        <taxon>Pseudomonadati</taxon>
        <taxon>Pseudomonadota</taxon>
        <taxon>Alphaproteobacteria</taxon>
        <taxon>Rhodobacterales</taxon>
        <taxon>Paracoccaceae</taxon>
        <taxon>Paracoccus</taxon>
    </lineage>
</organism>
<dbReference type="SUPFAM" id="SSF50249">
    <property type="entry name" value="Nucleic acid-binding proteins"/>
    <property type="match status" value="2"/>
</dbReference>
<protein>
    <submittedName>
        <fullName evidence="3">Cold-shock DNA-binding protein family</fullName>
    </submittedName>
</protein>
<dbReference type="PROSITE" id="PS51857">
    <property type="entry name" value="CSD_2"/>
    <property type="match status" value="1"/>
</dbReference>
<proteinExistence type="predicted"/>
<dbReference type="SMART" id="SM00357">
    <property type="entry name" value="CSP"/>
    <property type="match status" value="2"/>
</dbReference>
<gene>
    <name evidence="3" type="ORF">SAMN04488075_1479</name>
</gene>
<keyword evidence="4" id="KW-1185">Reference proteome</keyword>
<dbReference type="STRING" id="65735.SAMN04488075_1479"/>
<feature type="region of interest" description="Disordered" evidence="1">
    <location>
        <begin position="181"/>
        <end position="249"/>
    </location>
</feature>
<sequence>MNGEEPGLGEYVKGQIKWFDPVKGFGFLADAEGGPDVLVHANVLRNFGQSSVVEGALLEVLAIRTPRGRQASEVVTVAPAPTETVAPIADLEPLEDADLQALPLLPARVKWFDRIKGFGFANVFGRKGDVFLHVEVLRRWGFADLQSGEAVGLRVVSAPRGLMAAQVLAWERAVVDGNGLDQSAMDDSAGGAPASAPVSAPVSASASGADPASEPGPASEPETSRARSGCPGHRLPSGAALLPMSRQVL</sequence>
<evidence type="ECO:0000259" key="2">
    <source>
        <dbReference type="PROSITE" id="PS51857"/>
    </source>
</evidence>
<evidence type="ECO:0000313" key="4">
    <source>
        <dbReference type="Proteomes" id="UP000199125"/>
    </source>
</evidence>
<dbReference type="Proteomes" id="UP000199125">
    <property type="component" value="Unassembled WGS sequence"/>
</dbReference>
<dbReference type="InterPro" id="IPR002059">
    <property type="entry name" value="CSP_DNA-bd"/>
</dbReference>
<feature type="domain" description="CSD" evidence="2">
    <location>
        <begin position="104"/>
        <end position="169"/>
    </location>
</feature>